<keyword evidence="7 8" id="KW-0472">Membrane</keyword>
<evidence type="ECO:0000313" key="9">
    <source>
        <dbReference type="Proteomes" id="UP000504606"/>
    </source>
</evidence>
<accession>A0A6J1SPV0</accession>
<evidence type="ECO:0000256" key="8">
    <source>
        <dbReference type="SAM" id="Phobius"/>
    </source>
</evidence>
<evidence type="ECO:0000313" key="10">
    <source>
        <dbReference type="RefSeq" id="XP_026281350.1"/>
    </source>
</evidence>
<reference evidence="10" key="1">
    <citation type="submission" date="2025-08" db="UniProtKB">
        <authorList>
            <consortium name="RefSeq"/>
        </authorList>
    </citation>
    <scope>IDENTIFICATION</scope>
    <source>
        <tissue evidence="10">Whole organism</tissue>
    </source>
</reference>
<name>A0A6J1SPV0_FRAOC</name>
<dbReference type="InterPro" id="IPR019379">
    <property type="entry name" value="Gamma_Secretase_Asp_P_PEN2"/>
</dbReference>
<organism evidence="9 10">
    <name type="scientific">Frankliniella occidentalis</name>
    <name type="common">Western flower thrips</name>
    <name type="synonym">Euthrips occidentalis</name>
    <dbReference type="NCBI Taxonomy" id="133901"/>
    <lineage>
        <taxon>Eukaryota</taxon>
        <taxon>Metazoa</taxon>
        <taxon>Ecdysozoa</taxon>
        <taxon>Arthropoda</taxon>
        <taxon>Hexapoda</taxon>
        <taxon>Insecta</taxon>
        <taxon>Pterygota</taxon>
        <taxon>Neoptera</taxon>
        <taxon>Paraneoptera</taxon>
        <taxon>Thysanoptera</taxon>
        <taxon>Terebrantia</taxon>
        <taxon>Thripoidea</taxon>
        <taxon>Thripidae</taxon>
        <taxon>Frankliniella</taxon>
    </lineage>
</organism>
<dbReference type="Pfam" id="PF10251">
    <property type="entry name" value="PEN-2"/>
    <property type="match status" value="1"/>
</dbReference>
<keyword evidence="9" id="KW-1185">Reference proteome</keyword>
<dbReference type="PANTHER" id="PTHR16318:SF0">
    <property type="entry name" value="GAMMA-SECRETASE SUBUNIT PEN-2"/>
    <property type="match status" value="1"/>
</dbReference>
<evidence type="ECO:0000256" key="5">
    <source>
        <dbReference type="ARBA" id="ARBA00022976"/>
    </source>
</evidence>
<sequence>MDLSKVKDDRKLEICRWYYKGGWAFLPFLWAVNFVWFYKDAFQRPPFEEQKQIRGYVIFSGIGALIWSIALTTWIIIFQKYRVEWGSVGDELTFLIPSGSL</sequence>
<evidence type="ECO:0000256" key="6">
    <source>
        <dbReference type="ARBA" id="ARBA00022989"/>
    </source>
</evidence>
<protein>
    <recommendedName>
        <fullName evidence="3">Gamma-secretase subunit PEN-2</fullName>
    </recommendedName>
</protein>
<evidence type="ECO:0000256" key="2">
    <source>
        <dbReference type="ARBA" id="ARBA00009607"/>
    </source>
</evidence>
<dbReference type="PANTHER" id="PTHR16318">
    <property type="entry name" value="GAMMA-SECRETASE SUBUNIT PEN-2"/>
    <property type="match status" value="1"/>
</dbReference>
<evidence type="ECO:0000256" key="7">
    <source>
        <dbReference type="ARBA" id="ARBA00023136"/>
    </source>
</evidence>
<comment type="subcellular location">
    <subcellularLocation>
        <location evidence="1">Membrane</location>
        <topology evidence="1">Multi-pass membrane protein</topology>
    </subcellularLocation>
</comment>
<comment type="similarity">
    <text evidence="2">Belongs to the PEN-2 family.</text>
</comment>
<keyword evidence="6 8" id="KW-1133">Transmembrane helix</keyword>
<dbReference type="KEGG" id="foc:113208533"/>
<dbReference type="AlphaFoldDB" id="A0A6J1SPV0"/>
<keyword evidence="5" id="KW-0914">Notch signaling pathway</keyword>
<keyword evidence="4 8" id="KW-0812">Transmembrane</keyword>
<dbReference type="OrthoDB" id="524898at2759"/>
<dbReference type="GO" id="GO:0007220">
    <property type="term" value="P:Notch receptor processing"/>
    <property type="evidence" value="ECO:0007669"/>
    <property type="project" value="TreeGrafter"/>
</dbReference>
<feature type="transmembrane region" description="Helical" evidence="8">
    <location>
        <begin position="21"/>
        <end position="38"/>
    </location>
</feature>
<evidence type="ECO:0000256" key="4">
    <source>
        <dbReference type="ARBA" id="ARBA00022692"/>
    </source>
</evidence>
<gene>
    <name evidence="10" type="primary">LOC113208533</name>
</gene>
<dbReference type="GO" id="GO:0070765">
    <property type="term" value="C:gamma-secretase complex"/>
    <property type="evidence" value="ECO:0007669"/>
    <property type="project" value="TreeGrafter"/>
</dbReference>
<proteinExistence type="inferred from homology"/>
<evidence type="ECO:0000256" key="3">
    <source>
        <dbReference type="ARBA" id="ARBA00018306"/>
    </source>
</evidence>
<evidence type="ECO:0000256" key="1">
    <source>
        <dbReference type="ARBA" id="ARBA00004141"/>
    </source>
</evidence>
<dbReference type="RefSeq" id="XP_026281350.1">
    <property type="nucleotide sequence ID" value="XM_026425565.2"/>
</dbReference>
<dbReference type="GeneID" id="113208533"/>
<feature type="transmembrane region" description="Helical" evidence="8">
    <location>
        <begin position="58"/>
        <end position="78"/>
    </location>
</feature>
<dbReference type="Proteomes" id="UP000504606">
    <property type="component" value="Unplaced"/>
</dbReference>
<dbReference type="GO" id="GO:0007219">
    <property type="term" value="P:Notch signaling pathway"/>
    <property type="evidence" value="ECO:0007669"/>
    <property type="project" value="UniProtKB-KW"/>
</dbReference>